<gene>
    <name evidence="1" type="ORF">UY82_C0059G0002</name>
</gene>
<protein>
    <recommendedName>
        <fullName evidence="3">SpoVT-AbrB domain-containing protein</fullName>
    </recommendedName>
</protein>
<sequence length="61" mass="6641">MAKISVDKNGQATITIPADIIKLTGWDGSTELLFIPFLQDANSGLDKSTPIVLKEVKKIKK</sequence>
<evidence type="ECO:0000313" key="2">
    <source>
        <dbReference type="Proteomes" id="UP000033865"/>
    </source>
</evidence>
<dbReference type="EMBL" id="LCRN01000059">
    <property type="protein sequence ID" value="KKW34781.1"/>
    <property type="molecule type" value="Genomic_DNA"/>
</dbReference>
<name>A0A0G1XUX7_9BACT</name>
<comment type="caution">
    <text evidence="1">The sequence shown here is derived from an EMBL/GenBank/DDBJ whole genome shotgun (WGS) entry which is preliminary data.</text>
</comment>
<dbReference type="Proteomes" id="UP000033865">
    <property type="component" value="Unassembled WGS sequence"/>
</dbReference>
<reference evidence="1 2" key="1">
    <citation type="journal article" date="2015" name="Nature">
        <title>rRNA introns, odd ribosomes, and small enigmatic genomes across a large radiation of phyla.</title>
        <authorList>
            <person name="Brown C.T."/>
            <person name="Hug L.A."/>
            <person name="Thomas B.C."/>
            <person name="Sharon I."/>
            <person name="Castelle C.J."/>
            <person name="Singh A."/>
            <person name="Wilkins M.J."/>
            <person name="Williams K.H."/>
            <person name="Banfield J.F."/>
        </authorList>
    </citation>
    <scope>NUCLEOTIDE SEQUENCE [LARGE SCALE GENOMIC DNA]</scope>
</reference>
<proteinExistence type="predicted"/>
<dbReference type="AlphaFoldDB" id="A0A0G1XUX7"/>
<evidence type="ECO:0008006" key="3">
    <source>
        <dbReference type="Google" id="ProtNLM"/>
    </source>
</evidence>
<evidence type="ECO:0000313" key="1">
    <source>
        <dbReference type="EMBL" id="KKW34781.1"/>
    </source>
</evidence>
<accession>A0A0G1XUX7</accession>
<organism evidence="1 2">
    <name type="scientific">Candidatus Uhrbacteria bacterium GW2011_GWC2_53_7</name>
    <dbReference type="NCBI Taxonomy" id="1618986"/>
    <lineage>
        <taxon>Bacteria</taxon>
        <taxon>Candidatus Uhriibacteriota</taxon>
    </lineage>
</organism>